<dbReference type="CDD" id="cd14003">
    <property type="entry name" value="STKc_AMPK-like"/>
    <property type="match status" value="1"/>
</dbReference>
<evidence type="ECO:0000256" key="3">
    <source>
        <dbReference type="PROSITE-ProRule" id="PRU10141"/>
    </source>
</evidence>
<dbReference type="InterPro" id="IPR008271">
    <property type="entry name" value="Ser/Thr_kinase_AS"/>
</dbReference>
<feature type="region of interest" description="Disordered" evidence="4">
    <location>
        <begin position="564"/>
        <end position="632"/>
    </location>
</feature>
<feature type="compositionally biased region" description="Low complexity" evidence="4">
    <location>
        <begin position="524"/>
        <end position="535"/>
    </location>
</feature>
<feature type="binding site" evidence="3">
    <location>
        <position position="51"/>
    </location>
    <ligand>
        <name>ATP</name>
        <dbReference type="ChEBI" id="CHEBI:30616"/>
    </ligand>
</feature>
<keyword evidence="6" id="KW-0418">Kinase</keyword>
<dbReference type="PROSITE" id="PS00108">
    <property type="entry name" value="PROTEIN_KINASE_ST"/>
    <property type="match status" value="1"/>
</dbReference>
<feature type="compositionally biased region" description="Basic and acidic residues" evidence="4">
    <location>
        <begin position="348"/>
        <end position="362"/>
    </location>
</feature>
<feature type="compositionally biased region" description="Low complexity" evidence="4">
    <location>
        <begin position="363"/>
        <end position="390"/>
    </location>
</feature>
<comment type="caution">
    <text evidence="6">The sequence shown here is derived from an EMBL/GenBank/DDBJ whole genome shotgun (WGS) entry which is preliminary data.</text>
</comment>
<sequence length="931" mass="105976">MSSSLKSHNSKQDHHVILFKKYKVEMVIGEGSYAKVKLATNIINGQKVALKVIPKTKLQTVSHVKRLKREIRFLKLIQHPHIVKLYEVGELVDEIILVLEYVEGGELFDYIIAKKRFKEKLARKYFRQIVSALSYLHNSCLIHRDLKPENLLIDSHGNLKLADFGFVNFFDYESKLNTFCGSPMYVAPEMVGSRKYVGPEVDIWSLGVCLYVFFVGALPFAAKDPAETQRKILHAEYGDSKYIPQEAKSLIKGMLELDPKKRLTIEEIRHHPWTMSEYNSPPPNYLQDRPPLITLDKEILERTSRMGFNINDLPRRILNDVHSPEFSLYYMVKELMDKNKEIKRRHEKNKEIQEAKQREKENNINIKKSSNSTSSAKNSARNSTRNSTRNSARERTNSSKNSTREKTPTSKEKARSERDKTNSTKNSINNSAKNSKTNSVRERLSPERNKTHSAKEKANFDKEKIHSAREKTNSTGVSEKRINKNKSHTPGNSNHQSINNNIKLNRKANDDRYIKTAESDNYKNLSNNQNDTLNNEEGATNSDETLNENEKTKNDMNYIDKHHSMVTSSHNNKSKENSISKQSMNEYDNTQSNQKYKEQNSSNDIYESNHHDNNENDDPSKQKEIMNSSEIIKRNNYIKEKKTDCADVSTTSSIRTKRSSLILQKSSKLGNKSMSNKSTAFANTNNNTKSNTTPNNDEIYSNRTNLNDSLQYISSPSTTTSLVPLSNNIPIVSSAKPTIQKSQIKRWEGAASENLNQNQQSKSRISTASNADNLYHTSSSSASHRAYNITNNTQGMIPLLSNPPVSSMNEPLGHQQRMPVSSLEKKLNENCLVNNTAKIKAYVINSAYSNVIVKPLGTNNLKEKLTAMEFMNDDNPELENPLNVIPDGRKKSNTSVPSSTKSQTHQSSQSIDYKSFSLSKRKVFEKLNEQA</sequence>
<dbReference type="FunFam" id="3.30.200.20:FF:000042">
    <property type="entry name" value="Aurora kinase A"/>
    <property type="match status" value="1"/>
</dbReference>
<organism evidence="6 7">
    <name type="scientific">Neocallimastix californiae</name>
    <dbReference type="NCBI Taxonomy" id="1754190"/>
    <lineage>
        <taxon>Eukaryota</taxon>
        <taxon>Fungi</taxon>
        <taxon>Fungi incertae sedis</taxon>
        <taxon>Chytridiomycota</taxon>
        <taxon>Chytridiomycota incertae sedis</taxon>
        <taxon>Neocallimastigomycetes</taxon>
        <taxon>Neocallimastigales</taxon>
        <taxon>Neocallimastigaceae</taxon>
        <taxon>Neocallimastix</taxon>
    </lineage>
</organism>
<reference evidence="6 7" key="1">
    <citation type="submission" date="2016-08" db="EMBL/GenBank/DDBJ databases">
        <title>A Parts List for Fungal Cellulosomes Revealed by Comparative Genomics.</title>
        <authorList>
            <consortium name="DOE Joint Genome Institute"/>
            <person name="Haitjema C.H."/>
            <person name="Gilmore S.P."/>
            <person name="Henske J.K."/>
            <person name="Solomon K.V."/>
            <person name="De Groot R."/>
            <person name="Kuo A."/>
            <person name="Mondo S.J."/>
            <person name="Salamov A.A."/>
            <person name="Labutti K."/>
            <person name="Zhao Z."/>
            <person name="Chiniquy J."/>
            <person name="Barry K."/>
            <person name="Brewer H.M."/>
            <person name="Purvine S.O."/>
            <person name="Wright A.T."/>
            <person name="Boxma B."/>
            <person name="Van Alen T."/>
            <person name="Hackstein J.H."/>
            <person name="Baker S.E."/>
            <person name="Grigoriev I.V."/>
            <person name="O'Malley M.A."/>
        </authorList>
    </citation>
    <scope>NUCLEOTIDE SEQUENCE [LARGE SCALE GENOMIC DNA]</scope>
    <source>
        <strain evidence="6 7">G1</strain>
    </source>
</reference>
<gene>
    <name evidence="6" type="ORF">LY90DRAFT_382792</name>
</gene>
<feature type="domain" description="Protein kinase" evidence="5">
    <location>
        <begin position="22"/>
        <end position="274"/>
    </location>
</feature>
<evidence type="ECO:0000259" key="5">
    <source>
        <dbReference type="PROSITE" id="PS50011"/>
    </source>
</evidence>
<dbReference type="InterPro" id="IPR011009">
    <property type="entry name" value="Kinase-like_dom_sf"/>
</dbReference>
<dbReference type="SMART" id="SM00220">
    <property type="entry name" value="S_TKc"/>
    <property type="match status" value="1"/>
</dbReference>
<dbReference type="OrthoDB" id="193931at2759"/>
<feature type="compositionally biased region" description="Polar residues" evidence="4">
    <location>
        <begin position="488"/>
        <end position="503"/>
    </location>
</feature>
<keyword evidence="1 3" id="KW-0547">Nucleotide-binding</keyword>
<dbReference type="AlphaFoldDB" id="A0A1Y2D581"/>
<feature type="region of interest" description="Disordered" evidence="4">
    <location>
        <begin position="668"/>
        <end position="698"/>
    </location>
</feature>
<feature type="compositionally biased region" description="Low complexity" evidence="4">
    <location>
        <begin position="898"/>
        <end position="910"/>
    </location>
</feature>
<dbReference type="SUPFAM" id="SSF56112">
    <property type="entry name" value="Protein kinase-like (PK-like)"/>
    <property type="match status" value="1"/>
</dbReference>
<dbReference type="EMBL" id="MCOG01000085">
    <property type="protein sequence ID" value="ORY54400.1"/>
    <property type="molecule type" value="Genomic_DNA"/>
</dbReference>
<dbReference type="Pfam" id="PF00069">
    <property type="entry name" value="Pkinase"/>
    <property type="match status" value="1"/>
</dbReference>
<protein>
    <submittedName>
        <fullName evidence="6">Kinase-like protein</fullName>
    </submittedName>
</protein>
<dbReference type="GO" id="GO:0005524">
    <property type="term" value="F:ATP binding"/>
    <property type="evidence" value="ECO:0007669"/>
    <property type="project" value="UniProtKB-UniRule"/>
</dbReference>
<dbReference type="PANTHER" id="PTHR24346:SF106">
    <property type="entry name" value="PROTEIN KINASE DOMAIN-CONTAINING PROTEIN"/>
    <property type="match status" value="1"/>
</dbReference>
<name>A0A1Y2D581_9FUNG</name>
<feature type="region of interest" description="Disordered" evidence="4">
    <location>
        <begin position="518"/>
        <end position="550"/>
    </location>
</feature>
<feature type="region of interest" description="Disordered" evidence="4">
    <location>
        <begin position="873"/>
        <end position="913"/>
    </location>
</feature>
<feature type="compositionally biased region" description="Low complexity" evidence="4">
    <location>
        <begin position="676"/>
        <end position="696"/>
    </location>
</feature>
<dbReference type="InterPro" id="IPR017441">
    <property type="entry name" value="Protein_kinase_ATP_BS"/>
</dbReference>
<evidence type="ECO:0000313" key="7">
    <source>
        <dbReference type="Proteomes" id="UP000193920"/>
    </source>
</evidence>
<feature type="compositionally biased region" description="Basic and acidic residues" evidence="4">
    <location>
        <begin position="391"/>
        <end position="422"/>
    </location>
</feature>
<dbReference type="STRING" id="1754190.A0A1Y2D581"/>
<dbReference type="GO" id="GO:0035556">
    <property type="term" value="P:intracellular signal transduction"/>
    <property type="evidence" value="ECO:0007669"/>
    <property type="project" value="TreeGrafter"/>
</dbReference>
<dbReference type="PROSITE" id="PS00107">
    <property type="entry name" value="PROTEIN_KINASE_ATP"/>
    <property type="match status" value="1"/>
</dbReference>
<feature type="compositionally biased region" description="Low complexity" evidence="4">
    <location>
        <begin position="423"/>
        <end position="438"/>
    </location>
</feature>
<accession>A0A1Y2D581</accession>
<dbReference type="GO" id="GO:0004674">
    <property type="term" value="F:protein serine/threonine kinase activity"/>
    <property type="evidence" value="ECO:0007669"/>
    <property type="project" value="TreeGrafter"/>
</dbReference>
<dbReference type="PROSITE" id="PS50011">
    <property type="entry name" value="PROTEIN_KINASE_DOM"/>
    <property type="match status" value="1"/>
</dbReference>
<evidence type="ECO:0000256" key="2">
    <source>
        <dbReference type="ARBA" id="ARBA00022840"/>
    </source>
</evidence>
<feature type="compositionally biased region" description="Polar residues" evidence="4">
    <location>
        <begin position="753"/>
        <end position="781"/>
    </location>
</feature>
<dbReference type="Proteomes" id="UP000193920">
    <property type="component" value="Unassembled WGS sequence"/>
</dbReference>
<proteinExistence type="predicted"/>
<feature type="region of interest" description="Disordered" evidence="4">
    <location>
        <begin position="751"/>
        <end position="781"/>
    </location>
</feature>
<dbReference type="Gene3D" id="1.10.510.10">
    <property type="entry name" value="Transferase(Phosphotransferase) domain 1"/>
    <property type="match status" value="1"/>
</dbReference>
<keyword evidence="2 3" id="KW-0067">ATP-binding</keyword>
<dbReference type="InterPro" id="IPR000719">
    <property type="entry name" value="Prot_kinase_dom"/>
</dbReference>
<evidence type="ECO:0000256" key="1">
    <source>
        <dbReference type="ARBA" id="ARBA00022741"/>
    </source>
</evidence>
<feature type="compositionally biased region" description="Basic and acidic residues" evidence="4">
    <location>
        <begin position="607"/>
        <end position="624"/>
    </location>
</feature>
<evidence type="ECO:0000313" key="6">
    <source>
        <dbReference type="EMBL" id="ORY54400.1"/>
    </source>
</evidence>
<dbReference type="FunFam" id="1.10.510.10:FF:000571">
    <property type="entry name" value="Maternal embryonic leucine zipper kinase"/>
    <property type="match status" value="1"/>
</dbReference>
<dbReference type="GO" id="GO:0005737">
    <property type="term" value="C:cytoplasm"/>
    <property type="evidence" value="ECO:0007669"/>
    <property type="project" value="TreeGrafter"/>
</dbReference>
<feature type="compositionally biased region" description="Basic and acidic residues" evidence="4">
    <location>
        <begin position="439"/>
        <end position="482"/>
    </location>
</feature>
<feature type="compositionally biased region" description="Polar residues" evidence="4">
    <location>
        <begin position="579"/>
        <end position="606"/>
    </location>
</feature>
<dbReference type="PANTHER" id="PTHR24346">
    <property type="entry name" value="MAP/MICROTUBULE AFFINITY-REGULATING KINASE"/>
    <property type="match status" value="1"/>
</dbReference>
<feature type="region of interest" description="Disordered" evidence="4">
    <location>
        <begin position="341"/>
        <end position="506"/>
    </location>
</feature>
<evidence type="ECO:0000256" key="4">
    <source>
        <dbReference type="SAM" id="MobiDB-lite"/>
    </source>
</evidence>
<keyword evidence="7" id="KW-1185">Reference proteome</keyword>
<keyword evidence="6" id="KW-0808">Transferase</keyword>